<organism evidence="1 2">
    <name type="scientific">Cavenderia fasciculata</name>
    <name type="common">Slime mold</name>
    <name type="synonym">Dictyostelium fasciculatum</name>
    <dbReference type="NCBI Taxonomy" id="261658"/>
    <lineage>
        <taxon>Eukaryota</taxon>
        <taxon>Amoebozoa</taxon>
        <taxon>Evosea</taxon>
        <taxon>Eumycetozoa</taxon>
        <taxon>Dictyostelia</taxon>
        <taxon>Acytosteliales</taxon>
        <taxon>Cavenderiaceae</taxon>
        <taxon>Cavenderia</taxon>
    </lineage>
</organism>
<keyword evidence="2" id="KW-1185">Reference proteome</keyword>
<dbReference type="Proteomes" id="UP000007797">
    <property type="component" value="Unassembled WGS sequence"/>
</dbReference>
<dbReference type="EMBL" id="GL883013">
    <property type="protein sequence ID" value="EGG19860.1"/>
    <property type="molecule type" value="Genomic_DNA"/>
</dbReference>
<name>F4PX57_CACFS</name>
<dbReference type="RefSeq" id="XP_004358206.1">
    <property type="nucleotide sequence ID" value="XM_004358149.1"/>
</dbReference>
<protein>
    <submittedName>
        <fullName evidence="1">Uncharacterized protein</fullName>
    </submittedName>
</protein>
<evidence type="ECO:0000313" key="2">
    <source>
        <dbReference type="Proteomes" id="UP000007797"/>
    </source>
</evidence>
<proteinExistence type="predicted"/>
<accession>F4PX57</accession>
<dbReference type="KEGG" id="dfa:DFA_06963"/>
<gene>
    <name evidence="1" type="ORF">DFA_06963</name>
</gene>
<sequence>MGGTGSLGIATVSKTGQLVKDPYYVGPIGTTYEWYTTSYQYESGRDSVYLVVSGPQIFVYDFENSKTDDLDLSMNGRYNIPSGCFDGHNNYYFMEINDDDYSQFTLSSYSFADEQQSDNVNVTGISANSDTYLYCSNKQVYALAYDTINPTNMSLYLIDTNQD</sequence>
<evidence type="ECO:0000313" key="1">
    <source>
        <dbReference type="EMBL" id="EGG19860.1"/>
    </source>
</evidence>
<dbReference type="AlphaFoldDB" id="F4PX57"/>
<dbReference type="GeneID" id="14872254"/>
<reference evidence="2" key="1">
    <citation type="journal article" date="2011" name="Genome Res.">
        <title>Phylogeny-wide analysis of social amoeba genomes highlights ancient origins for complex intercellular communication.</title>
        <authorList>
            <person name="Heidel A.J."/>
            <person name="Lawal H.M."/>
            <person name="Felder M."/>
            <person name="Schilde C."/>
            <person name="Helps N.R."/>
            <person name="Tunggal B."/>
            <person name="Rivero F."/>
            <person name="John U."/>
            <person name="Schleicher M."/>
            <person name="Eichinger L."/>
            <person name="Platzer M."/>
            <person name="Noegel A.A."/>
            <person name="Schaap P."/>
            <person name="Gloeckner G."/>
        </authorList>
    </citation>
    <scope>NUCLEOTIDE SEQUENCE [LARGE SCALE GENOMIC DNA]</scope>
    <source>
        <strain evidence="2">SH3</strain>
    </source>
</reference>